<dbReference type="AlphaFoldDB" id="A0A610B768"/>
<feature type="non-terminal residue" evidence="1">
    <location>
        <position position="1"/>
    </location>
</feature>
<comment type="caution">
    <text evidence="1">The sequence shown here is derived from an EMBL/GenBank/DDBJ whole genome shotgun (WGS) entry which is preliminary data.</text>
</comment>
<accession>A0A610B768</accession>
<sequence>FKLNANDEFMGKDEKTVIRERLSSLRENYDMEKAIYIYNQRKFDVKKQSISGDSNIILIHRTTFEGYYFDAGQALLLSASQLIIFGINEVLRRKEIVMPYPVVCWIDIYHVNEMVVMLPVIRKTDVSNRVNAPDDIIINPYSQESRT</sequence>
<proteinExistence type="predicted"/>
<protein>
    <submittedName>
        <fullName evidence="1">Uncharacterized protein</fullName>
    </submittedName>
</protein>
<gene>
    <name evidence="1" type="ORF">DWU22_23675</name>
</gene>
<dbReference type="EMBL" id="AAKSLO010000052">
    <property type="protein sequence ID" value="ECV5319610.1"/>
    <property type="molecule type" value="Genomic_DNA"/>
</dbReference>
<organism evidence="1">
    <name type="scientific">Salmonella typhimurium</name>
    <dbReference type="NCBI Taxonomy" id="90371"/>
    <lineage>
        <taxon>Bacteria</taxon>
        <taxon>Pseudomonadati</taxon>
        <taxon>Pseudomonadota</taxon>
        <taxon>Gammaproteobacteria</taxon>
        <taxon>Enterobacterales</taxon>
        <taxon>Enterobacteriaceae</taxon>
        <taxon>Salmonella</taxon>
    </lineage>
</organism>
<evidence type="ECO:0000313" key="1">
    <source>
        <dbReference type="EMBL" id="ECV5319610.1"/>
    </source>
</evidence>
<name>A0A610B768_SALTM</name>
<reference evidence="1" key="1">
    <citation type="submission" date="2018-07" db="EMBL/GenBank/DDBJ databases">
        <authorList>
            <consortium name="NARMS: The National Antimicrobial Resistance Monitoring System"/>
        </authorList>
    </citation>
    <scope>NUCLEOTIDE SEQUENCE</scope>
    <source>
        <strain evidence="1">FSIS11811627</strain>
    </source>
</reference>